<dbReference type="OrthoDB" id="5835829at2759"/>
<dbReference type="Gene3D" id="3.40.50.2000">
    <property type="entry name" value="Glycogen Phosphorylase B"/>
    <property type="match status" value="1"/>
</dbReference>
<accession>A0A7M7TET8</accession>
<feature type="transmembrane region" description="Helical" evidence="5">
    <location>
        <begin position="499"/>
        <end position="518"/>
    </location>
</feature>
<evidence type="ECO:0000256" key="3">
    <source>
        <dbReference type="ARBA" id="ARBA00022679"/>
    </source>
</evidence>
<dbReference type="GeneID" id="408788"/>
<evidence type="ECO:0000313" key="7">
    <source>
        <dbReference type="EnsemblMetazoa" id="XP_392319"/>
    </source>
</evidence>
<feature type="chain" id="PRO_5044660998" evidence="6">
    <location>
        <begin position="25"/>
        <end position="544"/>
    </location>
</feature>
<feature type="signal peptide" evidence="6">
    <location>
        <begin position="1"/>
        <end position="24"/>
    </location>
</feature>
<dbReference type="InterPro" id="IPR035595">
    <property type="entry name" value="UDP_glycos_trans_CS"/>
</dbReference>
<dbReference type="PANTHER" id="PTHR48043">
    <property type="entry name" value="EG:EG0003.4 PROTEIN-RELATED"/>
    <property type="match status" value="1"/>
</dbReference>
<evidence type="ECO:0000313" key="8">
    <source>
        <dbReference type="Proteomes" id="UP000005203"/>
    </source>
</evidence>
<dbReference type="Pfam" id="PF00201">
    <property type="entry name" value="UDPGT"/>
    <property type="match status" value="1"/>
</dbReference>
<keyword evidence="2 4" id="KW-0328">Glycosyltransferase</keyword>
<keyword evidence="3 4" id="KW-0808">Transferase</keyword>
<proteinExistence type="inferred from homology"/>
<comment type="similarity">
    <text evidence="1 4">Belongs to the UDP-glycosyltransferase family.</text>
</comment>
<dbReference type="PANTHER" id="PTHR48043:SF114">
    <property type="entry name" value="IP04436P-RELATED"/>
    <property type="match status" value="1"/>
</dbReference>
<keyword evidence="5" id="KW-1133">Transmembrane helix</keyword>
<keyword evidence="5" id="KW-0812">Transmembrane</keyword>
<evidence type="ECO:0000313" key="9">
    <source>
        <dbReference type="RefSeq" id="XP_392319.3"/>
    </source>
</evidence>
<evidence type="ECO:0000256" key="1">
    <source>
        <dbReference type="ARBA" id="ARBA00009995"/>
    </source>
</evidence>
<evidence type="ECO:0000256" key="4">
    <source>
        <dbReference type="RuleBase" id="RU003718"/>
    </source>
</evidence>
<evidence type="ECO:0000256" key="6">
    <source>
        <dbReference type="SAM" id="SignalP"/>
    </source>
</evidence>
<dbReference type="GO" id="GO:0008194">
    <property type="term" value="F:UDP-glycosyltransferase activity"/>
    <property type="evidence" value="ECO:0007669"/>
    <property type="project" value="InterPro"/>
</dbReference>
<keyword evidence="5" id="KW-0472">Membrane</keyword>
<dbReference type="PROSITE" id="PS00375">
    <property type="entry name" value="UDPGT"/>
    <property type="match status" value="1"/>
</dbReference>
<evidence type="ECO:0000256" key="2">
    <source>
        <dbReference type="ARBA" id="ARBA00022676"/>
    </source>
</evidence>
<evidence type="ECO:0000256" key="5">
    <source>
        <dbReference type="SAM" id="Phobius"/>
    </source>
</evidence>
<dbReference type="OMA" id="WLPQFDV"/>
<name>A0A7M7TET8_APIME</name>
<accession>A0A8B9B425</accession>
<reference evidence="9" key="2">
    <citation type="submission" date="2025-04" db="UniProtKB">
        <authorList>
            <consortium name="RefSeq"/>
        </authorList>
    </citation>
    <scope>IDENTIFICATION</scope>
    <source>
        <strain evidence="9">DH4</strain>
        <tissue evidence="9">Whole body</tissue>
    </source>
</reference>
<protein>
    <submittedName>
        <fullName evidence="9">UDP-glucuronosyltransferase 1-3</fullName>
    </submittedName>
</protein>
<keyword evidence="8" id="KW-1185">Reference proteome</keyword>
<dbReference type="InterPro" id="IPR002213">
    <property type="entry name" value="UDP_glucos_trans"/>
</dbReference>
<dbReference type="EnsemblMetazoa" id="XM_392319">
    <property type="protein sequence ID" value="XP_392319"/>
    <property type="gene ID" value="LOC408788"/>
</dbReference>
<organism evidence="7">
    <name type="scientific">Apis mellifera</name>
    <name type="common">Honeybee</name>
    <dbReference type="NCBI Taxonomy" id="7460"/>
    <lineage>
        <taxon>Eukaryota</taxon>
        <taxon>Metazoa</taxon>
        <taxon>Ecdysozoa</taxon>
        <taxon>Arthropoda</taxon>
        <taxon>Hexapoda</taxon>
        <taxon>Insecta</taxon>
        <taxon>Pterygota</taxon>
        <taxon>Neoptera</taxon>
        <taxon>Endopterygota</taxon>
        <taxon>Hymenoptera</taxon>
        <taxon>Apocrita</taxon>
        <taxon>Aculeata</taxon>
        <taxon>Apoidea</taxon>
        <taxon>Anthophila</taxon>
        <taxon>Apidae</taxon>
        <taxon>Apis</taxon>
    </lineage>
</organism>
<dbReference type="SUPFAM" id="SSF53756">
    <property type="entry name" value="UDP-Glycosyltransferase/glycogen phosphorylase"/>
    <property type="match status" value="1"/>
</dbReference>
<dbReference type="InterPro" id="IPR050271">
    <property type="entry name" value="UDP-glycosyltransferase"/>
</dbReference>
<keyword evidence="6" id="KW-0732">Signal</keyword>
<sequence>MGINQTRAIFLFILAINLLSYSNANNPVSSENSRIKILAIFPHPGKSHFFVFKPFIEELARRGNELTVISYFPRTEKDEHLPTYKDISLANKESDVFLNVVNLNEFKRTSYIYEYFSNIFMLSYMRSIACENLRNPGVKKLIENGEKFDLVLVENFNTHCFMSLVYKLNVPFIDISTHQPMPWAIYNFRLSNDASFIPMSLTSILKPMNLFYRTINALSLYVSSGIYWTIFQWNDQAIVKEIFGPDVPNVMTINKNVSVFFINTHYTIHGGASYPPNVIEVGGIHIESKRKPLPRNIAKFLDEAHEGVLYFNLGSMIKMSTIPKDKLNILIKVFRSIPRKVIWKWEQDDIPELPGNVMIQKWLPQYDILNHPNVKCYFGHGGLLGLTEGVQSGVPMILMPIFGDQYSNAAAAQYRGVAIILEYNDFTEEKLRSAMDQIFNDTRYGENAKRLSKAFKDRMTSPLETAIWWTEYVARGNGLPYVKSEAITMPWYERHLIDVHAIFVLFSLLALYVQYRIVKYAFAYVLRSEDAGSKKRANLSKKRD</sequence>
<dbReference type="KEGG" id="ame:408788"/>
<dbReference type="Proteomes" id="UP000005203">
    <property type="component" value="Linkage group LG4"/>
</dbReference>
<dbReference type="AlphaFoldDB" id="A0A7M7TET8"/>
<gene>
    <name evidence="7" type="primary">408788</name>
    <name evidence="9" type="synonym">LOC408788</name>
</gene>
<dbReference type="RefSeq" id="XP_392319.3">
    <property type="nucleotide sequence ID" value="XM_392319.7"/>
</dbReference>
<reference evidence="7" key="1">
    <citation type="submission" date="2021-01" db="UniProtKB">
        <authorList>
            <consortium name="EnsemblMetazoa"/>
        </authorList>
    </citation>
    <scope>IDENTIFICATION</scope>
    <source>
        <strain evidence="7">DH4</strain>
    </source>
</reference>
<dbReference type="FunFam" id="3.40.50.2000:FF:000050">
    <property type="entry name" value="UDP-glucuronosyltransferase"/>
    <property type="match status" value="1"/>
</dbReference>
<dbReference type="CDD" id="cd03784">
    <property type="entry name" value="GT1_Gtf-like"/>
    <property type="match status" value="1"/>
</dbReference>